<name>A0A1J1HQ98_9DIPT</name>
<dbReference type="EMBL" id="CVRI01000009">
    <property type="protein sequence ID" value="CRK88646.1"/>
    <property type="molecule type" value="Genomic_DNA"/>
</dbReference>
<proteinExistence type="predicted"/>
<sequence>MKVFVFASLIALTFAQAPLGGVPDSRCPRNEDPRNPTQFPNPYDCESFFKCNRGNSFEVRCPNGQHWNREKNYCDSPWTARCVPQTPQRPAPRPPQRPSIPNPRPEIEHPDFLNCPFVDTPGKIVYFPYHLNCQQFYQCVNGRAVLLRCPMDHAWDLRYNHCTRAENVISIAVESGFGQTSRATRAPAPTRRTTAGRGPTRQQGVPVRPIPTRAPGNGSPTRQAAPGQPPIPTRAPPAQPGQPPVPTRAPPGQPPVPTRAPPGQPPVPTRAPPGQPPVPTRPPPGQPPMPTAQPIQPPIPTWAPDVNPNNPDGIEIPTASVPQRTTTRPPRISVVGVPDSRCPANQNPRNPVHLPHQSNCERFFKCDHGMAFEYQCPVGQHWNARRNYCDFPNLANCDQNNWNWSPPNNNWQNPPSWNNPSNNRPPTWDSNPPSWDSSPPTWNNPPNNWNNQIPQVPNFQHPIIIPMAP</sequence>
<dbReference type="PANTHER" id="PTHR23301:SF0">
    <property type="entry name" value="CHITIN-BINDING TYPE-2 DOMAIN-CONTAINING PROTEIN-RELATED"/>
    <property type="match status" value="1"/>
</dbReference>
<feature type="compositionally biased region" description="Pro residues" evidence="6">
    <location>
        <begin position="227"/>
        <end position="294"/>
    </location>
</feature>
<dbReference type="AlphaFoldDB" id="A0A1J1HQ98"/>
<evidence type="ECO:0000256" key="3">
    <source>
        <dbReference type="ARBA" id="ARBA00022737"/>
    </source>
</evidence>
<protein>
    <submittedName>
        <fullName evidence="9">CLUMA_CG002354, isoform A</fullName>
    </submittedName>
</protein>
<dbReference type="OrthoDB" id="7791461at2759"/>
<dbReference type="Proteomes" id="UP000183832">
    <property type="component" value="Unassembled WGS sequence"/>
</dbReference>
<feature type="region of interest" description="Disordered" evidence="6">
    <location>
        <begin position="317"/>
        <end position="350"/>
    </location>
</feature>
<feature type="domain" description="Chitin-binding type-2" evidence="8">
    <location>
        <begin position="24"/>
        <end position="84"/>
    </location>
</feature>
<keyword evidence="3" id="KW-0677">Repeat</keyword>
<feature type="region of interest" description="Disordered" evidence="6">
    <location>
        <begin position="405"/>
        <end position="457"/>
    </location>
</feature>
<evidence type="ECO:0000259" key="8">
    <source>
        <dbReference type="PROSITE" id="PS50940"/>
    </source>
</evidence>
<evidence type="ECO:0000256" key="7">
    <source>
        <dbReference type="SAM" id="SignalP"/>
    </source>
</evidence>
<feature type="domain" description="Chitin-binding type-2" evidence="8">
    <location>
        <begin position="339"/>
        <end position="399"/>
    </location>
</feature>
<feature type="region of interest" description="Disordered" evidence="6">
    <location>
        <begin position="85"/>
        <end position="106"/>
    </location>
</feature>
<dbReference type="InterPro" id="IPR051940">
    <property type="entry name" value="Chitin_bind-dev_reg"/>
</dbReference>
<dbReference type="PROSITE" id="PS50940">
    <property type="entry name" value="CHIT_BIND_II"/>
    <property type="match status" value="3"/>
</dbReference>
<keyword evidence="10" id="KW-1185">Reference proteome</keyword>
<reference evidence="9 10" key="1">
    <citation type="submission" date="2015-04" db="EMBL/GenBank/DDBJ databases">
        <authorList>
            <person name="Syromyatnikov M.Y."/>
            <person name="Popov V.N."/>
        </authorList>
    </citation>
    <scope>NUCLEOTIDE SEQUENCE [LARGE SCALE GENOMIC DNA]</scope>
</reference>
<keyword evidence="4" id="KW-1015">Disulfide bond</keyword>
<feature type="compositionally biased region" description="Low complexity" evidence="6">
    <location>
        <begin position="405"/>
        <end position="451"/>
    </location>
</feature>
<evidence type="ECO:0000256" key="6">
    <source>
        <dbReference type="SAM" id="MobiDB-lite"/>
    </source>
</evidence>
<feature type="region of interest" description="Disordered" evidence="6">
    <location>
        <begin position="178"/>
        <end position="294"/>
    </location>
</feature>
<evidence type="ECO:0000256" key="1">
    <source>
        <dbReference type="ARBA" id="ARBA00022669"/>
    </source>
</evidence>
<accession>A0A1J1HQ98</accession>
<evidence type="ECO:0000256" key="5">
    <source>
        <dbReference type="ARBA" id="ARBA00023180"/>
    </source>
</evidence>
<feature type="chain" id="PRO_5012475689" evidence="7">
    <location>
        <begin position="16"/>
        <end position="469"/>
    </location>
</feature>
<feature type="domain" description="Chitin-binding type-2" evidence="8">
    <location>
        <begin position="112"/>
        <end position="172"/>
    </location>
</feature>
<evidence type="ECO:0000313" key="9">
    <source>
        <dbReference type="EMBL" id="CRK88646.1"/>
    </source>
</evidence>
<evidence type="ECO:0000256" key="2">
    <source>
        <dbReference type="ARBA" id="ARBA00022729"/>
    </source>
</evidence>
<keyword evidence="2 7" id="KW-0732">Signal</keyword>
<keyword evidence="5" id="KW-0325">Glycoprotein</keyword>
<dbReference type="Pfam" id="PF01607">
    <property type="entry name" value="CBM_14"/>
    <property type="match status" value="3"/>
</dbReference>
<evidence type="ECO:0000256" key="4">
    <source>
        <dbReference type="ARBA" id="ARBA00023157"/>
    </source>
</evidence>
<dbReference type="InterPro" id="IPR036508">
    <property type="entry name" value="Chitin-bd_dom_sf"/>
</dbReference>
<dbReference type="Gene3D" id="2.170.140.10">
    <property type="entry name" value="Chitin binding domain"/>
    <property type="match status" value="3"/>
</dbReference>
<dbReference type="GO" id="GO:0005576">
    <property type="term" value="C:extracellular region"/>
    <property type="evidence" value="ECO:0007669"/>
    <property type="project" value="InterPro"/>
</dbReference>
<dbReference type="STRING" id="568069.A0A1J1HQ98"/>
<feature type="signal peptide" evidence="7">
    <location>
        <begin position="1"/>
        <end position="15"/>
    </location>
</feature>
<dbReference type="GO" id="GO:0008061">
    <property type="term" value="F:chitin binding"/>
    <property type="evidence" value="ECO:0007669"/>
    <property type="project" value="UniProtKB-KW"/>
</dbReference>
<organism evidence="9 10">
    <name type="scientific">Clunio marinus</name>
    <dbReference type="NCBI Taxonomy" id="568069"/>
    <lineage>
        <taxon>Eukaryota</taxon>
        <taxon>Metazoa</taxon>
        <taxon>Ecdysozoa</taxon>
        <taxon>Arthropoda</taxon>
        <taxon>Hexapoda</taxon>
        <taxon>Insecta</taxon>
        <taxon>Pterygota</taxon>
        <taxon>Neoptera</taxon>
        <taxon>Endopterygota</taxon>
        <taxon>Diptera</taxon>
        <taxon>Nematocera</taxon>
        <taxon>Chironomoidea</taxon>
        <taxon>Chironomidae</taxon>
        <taxon>Clunio</taxon>
    </lineage>
</organism>
<dbReference type="SMART" id="SM00494">
    <property type="entry name" value="ChtBD2"/>
    <property type="match status" value="3"/>
</dbReference>
<dbReference type="InterPro" id="IPR002557">
    <property type="entry name" value="Chitin-bd_dom"/>
</dbReference>
<dbReference type="SUPFAM" id="SSF57625">
    <property type="entry name" value="Invertebrate chitin-binding proteins"/>
    <property type="match status" value="3"/>
</dbReference>
<evidence type="ECO:0000313" key="10">
    <source>
        <dbReference type="Proteomes" id="UP000183832"/>
    </source>
</evidence>
<dbReference type="PANTHER" id="PTHR23301">
    <property type="entry name" value="CHITIN BINDING PERITROPHIN-A"/>
    <property type="match status" value="1"/>
</dbReference>
<feature type="compositionally biased region" description="Low complexity" evidence="6">
    <location>
        <begin position="179"/>
        <end position="204"/>
    </location>
</feature>
<gene>
    <name evidence="9" type="primary">similar to Peritrophin-1</name>
    <name evidence="9" type="ORF">CLUMA_CG002354</name>
</gene>
<keyword evidence="1" id="KW-0147">Chitin-binding</keyword>
<feature type="compositionally biased region" description="Pro residues" evidence="6">
    <location>
        <begin position="87"/>
        <end position="104"/>
    </location>
</feature>